<accession>A0A1V3U217</accession>
<evidence type="ECO:0000313" key="3">
    <source>
        <dbReference type="Proteomes" id="UP000188947"/>
    </source>
</evidence>
<proteinExistence type="predicted"/>
<keyword evidence="1" id="KW-0812">Transmembrane</keyword>
<dbReference type="OrthoDB" id="1162022at2"/>
<keyword evidence="1" id="KW-1133">Transmembrane helix</keyword>
<gene>
    <name evidence="2" type="ORF">BMF97_05390</name>
</gene>
<feature type="transmembrane region" description="Helical" evidence="1">
    <location>
        <begin position="166"/>
        <end position="184"/>
    </location>
</feature>
<keyword evidence="3" id="KW-1185">Reference proteome</keyword>
<dbReference type="STRING" id="238.BBD35_16720"/>
<sequence>MTETLIKVLIYIHAFFGGIGLVAGYATIIAKKGSSGHKLYGKIFSTGMLVSSLLSLIVAQMPHHKNIFLFLIGIFTIYLILSGYTALSFKSKTKQSASIKDYTTSVIMLISGIVMLLMGIINWSVMLQFALLYLIFGGISVFISSRDIIFYKNLKNTRKRWLQHHLGKMIGALIASTTAFIVAGLHYGNLIGWLAPTVLGTFYIIYWMRKMTKKQNNASIDFIDQ</sequence>
<feature type="transmembrane region" description="Helical" evidence="1">
    <location>
        <begin position="67"/>
        <end position="89"/>
    </location>
</feature>
<evidence type="ECO:0008006" key="4">
    <source>
        <dbReference type="Google" id="ProtNLM"/>
    </source>
</evidence>
<dbReference type="Proteomes" id="UP000188947">
    <property type="component" value="Unassembled WGS sequence"/>
</dbReference>
<protein>
    <recommendedName>
        <fullName evidence="4">DUF2306 domain-containing protein</fullName>
    </recommendedName>
</protein>
<evidence type="ECO:0000313" key="2">
    <source>
        <dbReference type="EMBL" id="OOH96704.1"/>
    </source>
</evidence>
<dbReference type="eggNOG" id="ENOG502ZB5Q">
    <property type="taxonomic scope" value="Bacteria"/>
</dbReference>
<dbReference type="AlphaFoldDB" id="A0A1V3U217"/>
<feature type="transmembrane region" description="Helical" evidence="1">
    <location>
        <begin position="190"/>
        <end position="208"/>
    </location>
</feature>
<feature type="transmembrane region" description="Helical" evidence="1">
    <location>
        <begin position="6"/>
        <end position="27"/>
    </location>
</feature>
<reference evidence="2 3" key="1">
    <citation type="submission" date="2016-11" db="EMBL/GenBank/DDBJ databases">
        <title>Genome sequence and comparative genomic analysis of clinical strain Elizabethkingia meningoseptica 61421 PRCM.</title>
        <authorList>
            <person name="Wang M."/>
            <person name="Hu S."/>
            <person name="Cao L."/>
            <person name="Jiang T."/>
            <person name="Zhou Y."/>
            <person name="Ming D."/>
        </authorList>
    </citation>
    <scope>NUCLEOTIDE SEQUENCE [LARGE SCALE GENOMIC DNA]</scope>
    <source>
        <strain evidence="2 3">61421 PRCM</strain>
    </source>
</reference>
<feature type="transmembrane region" description="Helical" evidence="1">
    <location>
        <begin position="101"/>
        <end position="121"/>
    </location>
</feature>
<comment type="caution">
    <text evidence="2">The sequence shown here is derived from an EMBL/GenBank/DDBJ whole genome shotgun (WGS) entry which is preliminary data.</text>
</comment>
<dbReference type="RefSeq" id="WP_069214436.1">
    <property type="nucleotide sequence ID" value="NZ_CP016378.1"/>
</dbReference>
<evidence type="ECO:0000256" key="1">
    <source>
        <dbReference type="SAM" id="Phobius"/>
    </source>
</evidence>
<dbReference type="EMBL" id="MPOG01000007">
    <property type="protein sequence ID" value="OOH96704.1"/>
    <property type="molecule type" value="Genomic_DNA"/>
</dbReference>
<organism evidence="2 3">
    <name type="scientific">Elizabethkingia meningoseptica</name>
    <name type="common">Chryseobacterium meningosepticum</name>
    <dbReference type="NCBI Taxonomy" id="238"/>
    <lineage>
        <taxon>Bacteria</taxon>
        <taxon>Pseudomonadati</taxon>
        <taxon>Bacteroidota</taxon>
        <taxon>Flavobacteriia</taxon>
        <taxon>Flavobacteriales</taxon>
        <taxon>Weeksellaceae</taxon>
        <taxon>Elizabethkingia</taxon>
    </lineage>
</organism>
<feature type="transmembrane region" description="Helical" evidence="1">
    <location>
        <begin position="39"/>
        <end position="61"/>
    </location>
</feature>
<keyword evidence="1" id="KW-0472">Membrane</keyword>
<name>A0A1V3U217_ELIME</name>
<feature type="transmembrane region" description="Helical" evidence="1">
    <location>
        <begin position="127"/>
        <end position="145"/>
    </location>
</feature>